<evidence type="ECO:0000313" key="4">
    <source>
        <dbReference type="Proteomes" id="UP000255036"/>
    </source>
</evidence>
<organism evidence="3 4">
    <name type="scientific">Anaerosacchariphilus polymeriproducens</name>
    <dbReference type="NCBI Taxonomy" id="1812858"/>
    <lineage>
        <taxon>Bacteria</taxon>
        <taxon>Bacillati</taxon>
        <taxon>Bacillota</taxon>
        <taxon>Clostridia</taxon>
        <taxon>Lachnospirales</taxon>
        <taxon>Lachnospiraceae</taxon>
        <taxon>Anaerosacchariphilus</taxon>
    </lineage>
</organism>
<dbReference type="Pfam" id="PF02333">
    <property type="entry name" value="Phytase"/>
    <property type="match status" value="1"/>
</dbReference>
<accession>A0A371AWB8</accession>
<dbReference type="EMBL" id="QRCT01000016">
    <property type="protein sequence ID" value="RDU23894.1"/>
    <property type="molecule type" value="Genomic_DNA"/>
</dbReference>
<name>A0A371AWB8_9FIRM</name>
<dbReference type="Proteomes" id="UP000255036">
    <property type="component" value="Unassembled WGS sequence"/>
</dbReference>
<dbReference type="GO" id="GO:0016020">
    <property type="term" value="C:membrane"/>
    <property type="evidence" value="ECO:0007669"/>
    <property type="project" value="InterPro"/>
</dbReference>
<dbReference type="GO" id="GO:0016158">
    <property type="term" value="F:inositol hexakisphosphate 3-phosphatase activity"/>
    <property type="evidence" value="ECO:0007669"/>
    <property type="project" value="InterPro"/>
</dbReference>
<dbReference type="Gene3D" id="2.60.40.10">
    <property type="entry name" value="Immunoglobulins"/>
    <property type="match status" value="1"/>
</dbReference>
<dbReference type="InterPro" id="IPR003431">
    <property type="entry name" value="B-propeller_Phytase"/>
</dbReference>
<feature type="domain" description="BPP" evidence="2">
    <location>
        <begin position="27"/>
        <end position="355"/>
    </location>
</feature>
<dbReference type="InterPro" id="IPR013783">
    <property type="entry name" value="Ig-like_fold"/>
</dbReference>
<dbReference type="InterPro" id="IPR015919">
    <property type="entry name" value="Cadherin-like_sf"/>
</dbReference>
<dbReference type="InterPro" id="IPR011042">
    <property type="entry name" value="6-blade_b-propeller_TolB-like"/>
</dbReference>
<keyword evidence="4" id="KW-1185">Reference proteome</keyword>
<dbReference type="AlphaFoldDB" id="A0A371AWB8"/>
<protein>
    <submittedName>
        <fullName evidence="3">3-phytase</fullName>
    </submittedName>
</protein>
<comment type="caution">
    <text evidence="3">The sequence shown here is derived from an EMBL/GenBank/DDBJ whole genome shotgun (WGS) entry which is preliminary data.</text>
</comment>
<dbReference type="Pfam" id="PF05345">
    <property type="entry name" value="He_PIG"/>
    <property type="match status" value="1"/>
</dbReference>
<feature type="chain" id="PRO_5016571746" evidence="1">
    <location>
        <begin position="31"/>
        <end position="458"/>
    </location>
</feature>
<dbReference type="SUPFAM" id="SSF49313">
    <property type="entry name" value="Cadherin-like"/>
    <property type="match status" value="1"/>
</dbReference>
<proteinExistence type="predicted"/>
<feature type="signal peptide" evidence="1">
    <location>
        <begin position="1"/>
        <end position="30"/>
    </location>
</feature>
<dbReference type="PROSITE" id="PS51662">
    <property type="entry name" value="BP_PHYTASE"/>
    <property type="match status" value="1"/>
</dbReference>
<reference evidence="3 4" key="1">
    <citation type="submission" date="2018-07" db="EMBL/GenBank/DDBJ databases">
        <title>Anaerosacharophilus polymeroproducens gen. nov. sp. nov., an anaerobic bacterium isolated from salt field.</title>
        <authorList>
            <person name="Kim W."/>
            <person name="Yang S.-H."/>
            <person name="Oh J."/>
            <person name="Lee J.-H."/>
            <person name="Kwon K.K."/>
        </authorList>
    </citation>
    <scope>NUCLEOTIDE SEQUENCE [LARGE SCALE GENOMIC DNA]</scope>
    <source>
        <strain evidence="3 4">MCWD5</strain>
    </source>
</reference>
<sequence length="458" mass="50588">MFKERMYWKLGVTVSMLTATCLIAKPPVFASDDVKTVYPVVETTPAHNIGDNADDTCVWVNPDDEEDSLIIGDDKHGGLITWNLDGTENQYLDAKSYLNNLDIRYNFKLGNQLVALVGAVDESDKCLSFYKVNSVTREVAKVGDIALNKEKPYGGCMYKSPKTGKIYFFVNWKDGTVQQWEINGDNGTIKGNLARTFNVGSQVEGCVADDELGSFYIGEENVGLWKYGAEPSDGDKRTSVDNVNASAGGHLTADVEGVTLYYGDHKDKGYIICSSQGNNTFQVYDRKSNKFLGAFTVGATNTIDETTETDGCDVSNVDFGGHFSNGMFICHDHSNDGTEFSNHKVVPWKSIAKALKLNEKSDYDPTKGTNKAPKMEDIKDTSVKANHTLSLNIKTSDPDNHDLDHYVLNLPKGAVFNEKTKQFSWTPNANQIGSHKVKFVVTDGYEIDDESVEIKVTK</sequence>
<evidence type="ECO:0000259" key="2">
    <source>
        <dbReference type="PROSITE" id="PS51662"/>
    </source>
</evidence>
<evidence type="ECO:0000256" key="1">
    <source>
        <dbReference type="SAM" id="SignalP"/>
    </source>
</evidence>
<dbReference type="RefSeq" id="WP_115481327.1">
    <property type="nucleotide sequence ID" value="NZ_QRCT01000016.1"/>
</dbReference>
<evidence type="ECO:0000313" key="3">
    <source>
        <dbReference type="EMBL" id="RDU23894.1"/>
    </source>
</evidence>
<gene>
    <name evidence="3" type="ORF">DWV06_06245</name>
</gene>
<dbReference type="SUPFAM" id="SSF50956">
    <property type="entry name" value="Thermostable phytase (3-phytase)"/>
    <property type="match status" value="1"/>
</dbReference>
<keyword evidence="1" id="KW-0732">Signal</keyword>
<dbReference type="GO" id="GO:0005509">
    <property type="term" value="F:calcium ion binding"/>
    <property type="evidence" value="ECO:0007669"/>
    <property type="project" value="InterPro"/>
</dbReference>
<dbReference type="OrthoDB" id="9771173at2"/>
<dbReference type="Gene3D" id="2.120.10.30">
    <property type="entry name" value="TolB, C-terminal domain"/>
    <property type="match status" value="1"/>
</dbReference>